<sequence length="164" mass="18820">MSWLRPYAAKAIIEHEFDTDRLNVWVTFRFAMETTSNPLAEEVDHDVMPPLGLWLCEVDDVLMPVTVSAWQDAWTLLLTVPDIAVYPDRVTLEYAGPHKDLRITWDKQWEPWGPILSTDIGKAPCFVDRGDPAVYDYDKEDLVTDGTWRDMDLSHIVSEKAKAV</sequence>
<protein>
    <submittedName>
        <fullName evidence="1">Uncharacterized protein</fullName>
    </submittedName>
</protein>
<dbReference type="AlphaFoldDB" id="X1IDW1"/>
<name>X1IDW1_9ZZZZ</name>
<gene>
    <name evidence="1" type="ORF">S03H2_64594</name>
</gene>
<feature type="non-terminal residue" evidence="1">
    <location>
        <position position="164"/>
    </location>
</feature>
<dbReference type="EMBL" id="BARU01041979">
    <property type="protein sequence ID" value="GAH79877.1"/>
    <property type="molecule type" value="Genomic_DNA"/>
</dbReference>
<accession>X1IDW1</accession>
<evidence type="ECO:0000313" key="1">
    <source>
        <dbReference type="EMBL" id="GAH79877.1"/>
    </source>
</evidence>
<reference evidence="1" key="1">
    <citation type="journal article" date="2014" name="Front. Microbiol.">
        <title>High frequency of phylogenetically diverse reductive dehalogenase-homologous genes in deep subseafloor sedimentary metagenomes.</title>
        <authorList>
            <person name="Kawai M."/>
            <person name="Futagami T."/>
            <person name="Toyoda A."/>
            <person name="Takaki Y."/>
            <person name="Nishi S."/>
            <person name="Hori S."/>
            <person name="Arai W."/>
            <person name="Tsubouchi T."/>
            <person name="Morono Y."/>
            <person name="Uchiyama I."/>
            <person name="Ito T."/>
            <person name="Fujiyama A."/>
            <person name="Inagaki F."/>
            <person name="Takami H."/>
        </authorList>
    </citation>
    <scope>NUCLEOTIDE SEQUENCE</scope>
    <source>
        <strain evidence="1">Expedition CK06-06</strain>
    </source>
</reference>
<proteinExistence type="predicted"/>
<comment type="caution">
    <text evidence="1">The sequence shown here is derived from an EMBL/GenBank/DDBJ whole genome shotgun (WGS) entry which is preliminary data.</text>
</comment>
<organism evidence="1">
    <name type="scientific">marine sediment metagenome</name>
    <dbReference type="NCBI Taxonomy" id="412755"/>
    <lineage>
        <taxon>unclassified sequences</taxon>
        <taxon>metagenomes</taxon>
        <taxon>ecological metagenomes</taxon>
    </lineage>
</organism>